<evidence type="ECO:0000313" key="7">
    <source>
        <dbReference type="Proteomes" id="UP000824469"/>
    </source>
</evidence>
<dbReference type="InterPro" id="IPR032872">
    <property type="entry name" value="WAK_assoc_C"/>
</dbReference>
<evidence type="ECO:0000259" key="5">
    <source>
        <dbReference type="Pfam" id="PF14380"/>
    </source>
</evidence>
<dbReference type="PANTHER" id="PTHR33138">
    <property type="entry name" value="OS01G0690200 PROTEIN"/>
    <property type="match status" value="1"/>
</dbReference>
<evidence type="ECO:0000259" key="4">
    <source>
        <dbReference type="Pfam" id="PF13947"/>
    </source>
</evidence>
<feature type="non-terminal residue" evidence="6">
    <location>
        <position position="235"/>
    </location>
</feature>
<dbReference type="GO" id="GO:0016020">
    <property type="term" value="C:membrane"/>
    <property type="evidence" value="ECO:0007669"/>
    <property type="project" value="UniProtKB-SubCell"/>
</dbReference>
<evidence type="ECO:0000256" key="2">
    <source>
        <dbReference type="ARBA" id="ARBA00022729"/>
    </source>
</evidence>
<evidence type="ECO:0000256" key="1">
    <source>
        <dbReference type="ARBA" id="ARBA00004167"/>
    </source>
</evidence>
<sequence>MIWLASSCEACEEEFKCGNYVYGYPFGLKNSGCGDPALQLDCDYEKQKPLLSIYGRQYYILYPYTYVMPSNKLEENSSHKMTLIDSSLEGDKCSPSQSNNTAQFWSSPQFHIRGEYANLTLLQQCGPEIIGDLTPLPCNSSWYYSSKSDTGVDSKCESRVVLPVKNLELPVQKQIEEGFRISWNVSEICSDCNSNGGRCAYDNRSMEFCCNCGGKLCANKCPSVADKSKTKIIII</sequence>
<dbReference type="GO" id="GO:0030247">
    <property type="term" value="F:polysaccharide binding"/>
    <property type="evidence" value="ECO:0007669"/>
    <property type="project" value="InterPro"/>
</dbReference>
<dbReference type="Proteomes" id="UP000824469">
    <property type="component" value="Unassembled WGS sequence"/>
</dbReference>
<gene>
    <name evidence="6" type="ORF">KI387_010729</name>
</gene>
<keyword evidence="3" id="KW-0325">Glycoprotein</keyword>
<comment type="caution">
    <text evidence="6">The sequence shown here is derived from an EMBL/GenBank/DDBJ whole genome shotgun (WGS) entry which is preliminary data.</text>
</comment>
<accession>A0AA38FLQ1</accession>
<dbReference type="InterPro" id="IPR025287">
    <property type="entry name" value="WAK_GUB"/>
</dbReference>
<keyword evidence="2" id="KW-0732">Signal</keyword>
<name>A0AA38FLQ1_TAXCH</name>
<feature type="domain" description="Wall-associated receptor kinase C-terminal" evidence="5">
    <location>
        <begin position="146"/>
        <end position="214"/>
    </location>
</feature>
<comment type="subcellular location">
    <subcellularLocation>
        <location evidence="1">Membrane</location>
        <topology evidence="1">Single-pass membrane protein</topology>
    </subcellularLocation>
</comment>
<dbReference type="PANTHER" id="PTHR33138:SF75">
    <property type="entry name" value="WALL-ASSOCIATED RECEPTOR KINASE GALACTURONAN-BINDING DOMAIN-CONTAINING PROTEIN"/>
    <property type="match status" value="1"/>
</dbReference>
<keyword evidence="7" id="KW-1185">Reference proteome</keyword>
<evidence type="ECO:0000256" key="3">
    <source>
        <dbReference type="ARBA" id="ARBA00023180"/>
    </source>
</evidence>
<dbReference type="EMBL" id="JAHRHJ020000008">
    <property type="protein sequence ID" value="KAH9306325.1"/>
    <property type="molecule type" value="Genomic_DNA"/>
</dbReference>
<protein>
    <submittedName>
        <fullName evidence="6">Uncharacterized protein</fullName>
    </submittedName>
</protein>
<dbReference type="OMA" id="SHFHIAH"/>
<evidence type="ECO:0000313" key="6">
    <source>
        <dbReference type="EMBL" id="KAH9306325.1"/>
    </source>
</evidence>
<feature type="domain" description="Wall-associated receptor kinase galacturonan-binding" evidence="4">
    <location>
        <begin position="11"/>
        <end position="61"/>
    </location>
</feature>
<dbReference type="AlphaFoldDB" id="A0AA38FLQ1"/>
<dbReference type="Pfam" id="PF14380">
    <property type="entry name" value="WAK_assoc"/>
    <property type="match status" value="1"/>
</dbReference>
<proteinExistence type="predicted"/>
<organism evidence="6 7">
    <name type="scientific">Taxus chinensis</name>
    <name type="common">Chinese yew</name>
    <name type="synonym">Taxus wallichiana var. chinensis</name>
    <dbReference type="NCBI Taxonomy" id="29808"/>
    <lineage>
        <taxon>Eukaryota</taxon>
        <taxon>Viridiplantae</taxon>
        <taxon>Streptophyta</taxon>
        <taxon>Embryophyta</taxon>
        <taxon>Tracheophyta</taxon>
        <taxon>Spermatophyta</taxon>
        <taxon>Pinopsida</taxon>
        <taxon>Pinidae</taxon>
        <taxon>Conifers II</taxon>
        <taxon>Cupressales</taxon>
        <taxon>Taxaceae</taxon>
        <taxon>Taxus</taxon>
    </lineage>
</organism>
<dbReference type="Pfam" id="PF13947">
    <property type="entry name" value="GUB_WAK_bind"/>
    <property type="match status" value="1"/>
</dbReference>
<reference evidence="6 7" key="1">
    <citation type="journal article" date="2021" name="Nat. Plants">
        <title>The Taxus genome provides insights into paclitaxel biosynthesis.</title>
        <authorList>
            <person name="Xiong X."/>
            <person name="Gou J."/>
            <person name="Liao Q."/>
            <person name="Li Y."/>
            <person name="Zhou Q."/>
            <person name="Bi G."/>
            <person name="Li C."/>
            <person name="Du R."/>
            <person name="Wang X."/>
            <person name="Sun T."/>
            <person name="Guo L."/>
            <person name="Liang H."/>
            <person name="Lu P."/>
            <person name="Wu Y."/>
            <person name="Zhang Z."/>
            <person name="Ro D.K."/>
            <person name="Shang Y."/>
            <person name="Huang S."/>
            <person name="Yan J."/>
        </authorList>
    </citation>
    <scope>NUCLEOTIDE SEQUENCE [LARGE SCALE GENOMIC DNA]</scope>
    <source>
        <strain evidence="6">Ta-2019</strain>
    </source>
</reference>